<dbReference type="InterPro" id="IPR000674">
    <property type="entry name" value="Ald_Oxase/Xan_DH_a/b"/>
</dbReference>
<dbReference type="Pfam" id="PF02738">
    <property type="entry name" value="MoCoBD_1"/>
    <property type="match status" value="1"/>
</dbReference>
<sequence>MGESVLRPDGTLKVTGEFAYSSDLWLDGMLWGATLRSPHPSAWIRSIDVGPALAMPGVSAVLTHKDVPGEKFYGLELKDQPVLAIDQVRYQGEPVALVAADHPETARRAAAAIVVDYEVREAVTDARRAAFDPSCPSVHPGGNLVRHQPVRVGDTFEAPVVVSGEYEVGMQDQAFLGPESGLAVPDEDGGVDLYIATQWLHVDQGQVAPCLGLPKDKVRLSLAGVGGAFGAREDLSMQIHAAMLALRTGKPVKIVYGREESFFGHVHRHPARMRYEHGATADGRLVYVKAEIVLDGGAYCSSSPAVVGNAASLGVGPYEVDNVLIDAYGVYTNNPPCGAMRGFGAVQACYAYESQMDRLAEACGLSPVEIRVRNAVSQGSRLVTGQVVDTPAPLAGMLEELAAMPLPPQASAGADLRSLPGGVAQTTHGEGVRRGVGYGVGIKNICFSEGFDDYSTARVRVELLGGEPHVLVHTAAAEVGQGLITIKAQIARTELGIDKVTVAPADTSVGSAGSSSASRQSYVTGGAVKAACEAVRERLDAMRAQNLGSPLEELLELLGPVEETREYRHRPTFPMDPVTGQGDSHVQLALCVHRAVVDVDVELGLVKVVELAAVQDVGKILNPLALEGQIHGGTAQGLGLALMEEIQIRDGKVLNPSFTDYLIPTILDMPPMRLSILENPDPHAPYGLRGAGEPPTLSSTPAVAAAVRAATGLELPRVPIRPEDIALVPAG</sequence>
<feature type="domain" description="Aldehyde oxidase/xanthine dehydrogenase a/b hammerhead" evidence="1">
    <location>
        <begin position="15"/>
        <end position="121"/>
    </location>
</feature>
<dbReference type="Gene3D" id="3.90.1170.50">
    <property type="entry name" value="Aldehyde oxidase/xanthine dehydrogenase, a/b hammerhead"/>
    <property type="match status" value="1"/>
</dbReference>
<proteinExistence type="predicted"/>
<name>A0A8J3XWG2_9ACTN</name>
<dbReference type="Gene3D" id="3.30.365.10">
    <property type="entry name" value="Aldehyde oxidase/xanthine dehydrogenase, molybdopterin binding domain"/>
    <property type="match status" value="4"/>
</dbReference>
<dbReference type="InterPro" id="IPR008274">
    <property type="entry name" value="AldOxase/xan_DH_MoCoBD1"/>
</dbReference>
<dbReference type="Pfam" id="PF01315">
    <property type="entry name" value="Ald_Xan_dh_C"/>
    <property type="match status" value="1"/>
</dbReference>
<dbReference type="Pfam" id="PF20256">
    <property type="entry name" value="MoCoBD_2"/>
    <property type="match status" value="1"/>
</dbReference>
<organism evidence="2 3">
    <name type="scientific">Planotetraspora thailandica</name>
    <dbReference type="NCBI Taxonomy" id="487172"/>
    <lineage>
        <taxon>Bacteria</taxon>
        <taxon>Bacillati</taxon>
        <taxon>Actinomycetota</taxon>
        <taxon>Actinomycetes</taxon>
        <taxon>Streptosporangiales</taxon>
        <taxon>Streptosporangiaceae</taxon>
        <taxon>Planotetraspora</taxon>
    </lineage>
</organism>
<dbReference type="AlphaFoldDB" id="A0A8J3XWG2"/>
<keyword evidence="3" id="KW-1185">Reference proteome</keyword>
<dbReference type="SMART" id="SM01008">
    <property type="entry name" value="Ald_Xan_dh_C"/>
    <property type="match status" value="1"/>
</dbReference>
<dbReference type="SUPFAM" id="SSF54665">
    <property type="entry name" value="CO dehydrogenase molybdoprotein N-domain-like"/>
    <property type="match status" value="1"/>
</dbReference>
<reference evidence="2" key="1">
    <citation type="submission" date="2021-01" db="EMBL/GenBank/DDBJ databases">
        <title>Whole genome shotgun sequence of Planotetraspora thailandica NBRC 104271.</title>
        <authorList>
            <person name="Komaki H."/>
            <person name="Tamura T."/>
        </authorList>
    </citation>
    <scope>NUCLEOTIDE SEQUENCE</scope>
    <source>
        <strain evidence="2">NBRC 104271</strain>
    </source>
</reference>
<dbReference type="GO" id="GO:0005506">
    <property type="term" value="F:iron ion binding"/>
    <property type="evidence" value="ECO:0007669"/>
    <property type="project" value="InterPro"/>
</dbReference>
<dbReference type="EMBL" id="BOOR01000025">
    <property type="protein sequence ID" value="GII55354.1"/>
    <property type="molecule type" value="Genomic_DNA"/>
</dbReference>
<dbReference type="InterPro" id="IPR036856">
    <property type="entry name" value="Ald_Oxase/Xan_DH_a/b_sf"/>
</dbReference>
<dbReference type="InterPro" id="IPR037165">
    <property type="entry name" value="AldOxase/xan_DH_Mopterin-bd_sf"/>
</dbReference>
<evidence type="ECO:0000313" key="3">
    <source>
        <dbReference type="Proteomes" id="UP000605992"/>
    </source>
</evidence>
<gene>
    <name evidence="2" type="ORF">Pth03_37430</name>
</gene>
<dbReference type="SUPFAM" id="SSF56003">
    <property type="entry name" value="Molybdenum cofactor-binding domain"/>
    <property type="match status" value="1"/>
</dbReference>
<accession>A0A8J3XWG2</accession>
<comment type="caution">
    <text evidence="2">The sequence shown here is derived from an EMBL/GenBank/DDBJ whole genome shotgun (WGS) entry which is preliminary data.</text>
</comment>
<dbReference type="InterPro" id="IPR016208">
    <property type="entry name" value="Ald_Oxase/xanthine_DH-like"/>
</dbReference>
<evidence type="ECO:0000313" key="2">
    <source>
        <dbReference type="EMBL" id="GII55354.1"/>
    </source>
</evidence>
<dbReference type="PANTHER" id="PTHR11908">
    <property type="entry name" value="XANTHINE DEHYDROGENASE"/>
    <property type="match status" value="1"/>
</dbReference>
<dbReference type="InterPro" id="IPR046867">
    <property type="entry name" value="AldOxase/xan_DH_MoCoBD2"/>
</dbReference>
<protein>
    <submittedName>
        <fullName evidence="2">Carbon-monoxide dehydrogenase large subunit</fullName>
    </submittedName>
</protein>
<dbReference type="Proteomes" id="UP000605992">
    <property type="component" value="Unassembled WGS sequence"/>
</dbReference>
<dbReference type="GO" id="GO:0016491">
    <property type="term" value="F:oxidoreductase activity"/>
    <property type="evidence" value="ECO:0007669"/>
    <property type="project" value="InterPro"/>
</dbReference>
<evidence type="ECO:0000259" key="1">
    <source>
        <dbReference type="SMART" id="SM01008"/>
    </source>
</evidence>
<dbReference type="PANTHER" id="PTHR11908:SF157">
    <property type="entry name" value="XANTHINE DEHYDROGENASE SUBUNIT D-RELATED"/>
    <property type="match status" value="1"/>
</dbReference>